<sequence length="181" mass="19696">MGGAAFAPLRSLSHESKHNAAANAGNTNITREFPRRSAGADVRRCCGRPKATIRCRFGVLQRSEPATEDGGCRVAPRPITVSRRGTRVGILAGDRLLSRRGGSATKQSISPGYRGLGSVDYGASWLEKDREKRFIGGSRVRSSADSCPQHWGPRVLVCARRTIRTQEWNAIPLRATAVQRT</sequence>
<evidence type="ECO:0000313" key="2">
    <source>
        <dbReference type="Proteomes" id="UP000321353"/>
    </source>
</evidence>
<gene>
    <name evidence="1" type="ORF">Mal15_14040</name>
</gene>
<dbReference type="EMBL" id="CP036264">
    <property type="protein sequence ID" value="QEF97364.1"/>
    <property type="molecule type" value="Genomic_DNA"/>
</dbReference>
<dbReference type="KEGG" id="smam:Mal15_14040"/>
<organism evidence="1 2">
    <name type="scientific">Stieleria maiorica</name>
    <dbReference type="NCBI Taxonomy" id="2795974"/>
    <lineage>
        <taxon>Bacteria</taxon>
        <taxon>Pseudomonadati</taxon>
        <taxon>Planctomycetota</taxon>
        <taxon>Planctomycetia</taxon>
        <taxon>Pirellulales</taxon>
        <taxon>Pirellulaceae</taxon>
        <taxon>Stieleria</taxon>
    </lineage>
</organism>
<accession>A0A5B9MCM1</accession>
<reference evidence="1 2" key="1">
    <citation type="submission" date="2019-02" db="EMBL/GenBank/DDBJ databases">
        <title>Planctomycetal bacteria perform biofilm scaping via a novel small molecule.</title>
        <authorList>
            <person name="Jeske O."/>
            <person name="Boedeker C."/>
            <person name="Wiegand S."/>
            <person name="Breitling P."/>
            <person name="Kallscheuer N."/>
            <person name="Jogler M."/>
            <person name="Rohde M."/>
            <person name="Petersen J."/>
            <person name="Medema M.H."/>
            <person name="Surup F."/>
            <person name="Jogler C."/>
        </authorList>
    </citation>
    <scope>NUCLEOTIDE SEQUENCE [LARGE SCALE GENOMIC DNA]</scope>
    <source>
        <strain evidence="1 2">Mal15</strain>
    </source>
</reference>
<name>A0A5B9MCM1_9BACT</name>
<dbReference type="AlphaFoldDB" id="A0A5B9MCM1"/>
<keyword evidence="2" id="KW-1185">Reference proteome</keyword>
<protein>
    <submittedName>
        <fullName evidence="1">Uncharacterized protein</fullName>
    </submittedName>
</protein>
<evidence type="ECO:0000313" key="1">
    <source>
        <dbReference type="EMBL" id="QEF97364.1"/>
    </source>
</evidence>
<dbReference type="Proteomes" id="UP000321353">
    <property type="component" value="Chromosome"/>
</dbReference>
<proteinExistence type="predicted"/>